<gene>
    <name evidence="2" type="ORF">GCM10010430_19750</name>
</gene>
<dbReference type="PANTHER" id="PTHR43265:SF1">
    <property type="entry name" value="ESTERASE ESTD"/>
    <property type="match status" value="1"/>
</dbReference>
<accession>A0ABP5QKH0</accession>
<evidence type="ECO:0000259" key="1">
    <source>
        <dbReference type="Pfam" id="PF12697"/>
    </source>
</evidence>
<feature type="domain" description="AB hydrolase-1" evidence="1">
    <location>
        <begin position="33"/>
        <end position="248"/>
    </location>
</feature>
<dbReference type="EMBL" id="BAAATR010000006">
    <property type="protein sequence ID" value="GAA2238744.1"/>
    <property type="molecule type" value="Genomic_DNA"/>
</dbReference>
<proteinExistence type="predicted"/>
<dbReference type="Gene3D" id="3.40.50.1820">
    <property type="entry name" value="alpha/beta hydrolase"/>
    <property type="match status" value="1"/>
</dbReference>
<dbReference type="RefSeq" id="WP_344635881.1">
    <property type="nucleotide sequence ID" value="NZ_BAAATR010000006.1"/>
</dbReference>
<keyword evidence="2" id="KW-0378">Hydrolase</keyword>
<protein>
    <submittedName>
        <fullName evidence="2">Alpha/beta fold hydrolase</fullName>
    </submittedName>
</protein>
<dbReference type="InterPro" id="IPR053145">
    <property type="entry name" value="AB_hydrolase_Est10"/>
</dbReference>
<dbReference type="Proteomes" id="UP001500305">
    <property type="component" value="Unassembled WGS sequence"/>
</dbReference>
<sequence length="291" mass="31536">MADHDTEFRSLDGTQLLGTISTPPTPFRSGFAVLVHGSGVTREEGGFFTRLAGGLAEHGITSLRFDLRAHGASAGRESELTIASVANDIRAATDHLRAHTGNAGPVHVIAASFSGGAACLHAAHRPGGVGKLVLLNPRLDYRERYVTTRPGWQDDYLSPEMADLLHRQGFTEKSPFELNRALLNEVFYLDTPSILSSVKAPVLLVHGTKDTFVPIESTYRHRPMFGGPTELLELAGAQHGFAVHDDPRYLNPQSQAWQAEVVSRVSTFLSSQPAASTSSWSRSSLTAWRSP</sequence>
<comment type="caution">
    <text evidence="2">The sequence shown here is derived from an EMBL/GenBank/DDBJ whole genome shotgun (WGS) entry which is preliminary data.</text>
</comment>
<dbReference type="SUPFAM" id="SSF53474">
    <property type="entry name" value="alpha/beta-Hydrolases"/>
    <property type="match status" value="1"/>
</dbReference>
<dbReference type="InterPro" id="IPR000073">
    <property type="entry name" value="AB_hydrolase_1"/>
</dbReference>
<dbReference type="Pfam" id="PF12697">
    <property type="entry name" value="Abhydrolase_6"/>
    <property type="match status" value="1"/>
</dbReference>
<reference evidence="3" key="1">
    <citation type="journal article" date="2019" name="Int. J. Syst. Evol. Microbiol.">
        <title>The Global Catalogue of Microorganisms (GCM) 10K type strain sequencing project: providing services to taxonomists for standard genome sequencing and annotation.</title>
        <authorList>
            <consortium name="The Broad Institute Genomics Platform"/>
            <consortium name="The Broad Institute Genome Sequencing Center for Infectious Disease"/>
            <person name="Wu L."/>
            <person name="Ma J."/>
        </authorList>
    </citation>
    <scope>NUCLEOTIDE SEQUENCE [LARGE SCALE GENOMIC DNA]</scope>
    <source>
        <strain evidence="3">JCM 7356</strain>
    </source>
</reference>
<organism evidence="2 3">
    <name type="scientific">Kitasatospora cystarginea</name>
    <dbReference type="NCBI Taxonomy" id="58350"/>
    <lineage>
        <taxon>Bacteria</taxon>
        <taxon>Bacillati</taxon>
        <taxon>Actinomycetota</taxon>
        <taxon>Actinomycetes</taxon>
        <taxon>Kitasatosporales</taxon>
        <taxon>Streptomycetaceae</taxon>
        <taxon>Kitasatospora</taxon>
    </lineage>
</organism>
<dbReference type="InterPro" id="IPR029058">
    <property type="entry name" value="AB_hydrolase_fold"/>
</dbReference>
<name>A0ABP5QKH0_9ACTN</name>
<evidence type="ECO:0000313" key="3">
    <source>
        <dbReference type="Proteomes" id="UP001500305"/>
    </source>
</evidence>
<evidence type="ECO:0000313" key="2">
    <source>
        <dbReference type="EMBL" id="GAA2238744.1"/>
    </source>
</evidence>
<dbReference type="PANTHER" id="PTHR43265">
    <property type="entry name" value="ESTERASE ESTD"/>
    <property type="match status" value="1"/>
</dbReference>
<dbReference type="GO" id="GO:0016787">
    <property type="term" value="F:hydrolase activity"/>
    <property type="evidence" value="ECO:0007669"/>
    <property type="project" value="UniProtKB-KW"/>
</dbReference>
<keyword evidence="3" id="KW-1185">Reference proteome</keyword>